<dbReference type="AlphaFoldDB" id="A0A4Q9LNG8"/>
<organism evidence="1 2">
    <name type="scientific">Hamiltosporidium magnivora</name>
    <dbReference type="NCBI Taxonomy" id="148818"/>
    <lineage>
        <taxon>Eukaryota</taxon>
        <taxon>Fungi</taxon>
        <taxon>Fungi incertae sedis</taxon>
        <taxon>Microsporidia</taxon>
        <taxon>Dubosqiidae</taxon>
        <taxon>Hamiltosporidium</taxon>
    </lineage>
</organism>
<dbReference type="VEuPathDB" id="MicrosporidiaDB:CWI36_0024p0030"/>
<dbReference type="VEuPathDB" id="MicrosporidiaDB:CWI39_1594p0010"/>
<proteinExistence type="predicted"/>
<dbReference type="EMBL" id="PITI01000024">
    <property type="protein sequence ID" value="TBU09496.1"/>
    <property type="molecule type" value="Genomic_DNA"/>
</dbReference>
<reference evidence="1 2" key="1">
    <citation type="submission" date="2017-12" db="EMBL/GenBank/DDBJ databases">
        <authorList>
            <person name="Pombert J.-F."/>
            <person name="Haag K.L."/>
            <person name="Ebert D."/>
        </authorList>
    </citation>
    <scope>NUCLEOTIDE SEQUENCE [LARGE SCALE GENOMIC DNA]</scope>
    <source>
        <strain evidence="1">BE-OM-2</strain>
    </source>
</reference>
<accession>A0A4Q9LNG8</accession>
<protein>
    <submittedName>
        <fullName evidence="1">Uncharacterized protein</fullName>
    </submittedName>
</protein>
<keyword evidence="2" id="KW-1185">Reference proteome</keyword>
<dbReference type="Proteomes" id="UP000291404">
    <property type="component" value="Unassembled WGS sequence"/>
</dbReference>
<sequence>MKEEFNLFVKKINEKKSKQQPLIKYLNELELLLDKFDDTDRFQFLAILCLEYYNEQDFDKSKIYSKKAVAELLRILKTKVMEKEDILFVVNYLEKCVLVEINIEEYETGIFKKQIFEEKSKNEYFKYFLNYGTEIFNFLILEFKNSKDFDFIFFMTDFLNENNINRLEIFFDLLYLHYNEDKIDFLIQKLGELFDKNKILRDPVLKTSVFHETLLINLVIIDQKNFHLYSEILRNMLIFRKNDLKDLSYILISLFKIEKTSFFKNIIDEFLKFKNLFTTVENNILNSLYTEFTKITNNTINLEILKQEYINSINILYFYFAKKEYENVVSLYKKLSQFDQKKIPQNIIFKSLVKIKDFKSAEVILQEDINSKFKISEDSFSMEMSCEESDLSSENVFLYYILTNNNIGALNTIQKINDKNSFVKCLKKVYKYNVKQIIIAALGIGIQKFADDIEILMVYISYIHILEFEIQPEERAEIVLKALKDTNLNEYSEKIREWFFTVLYNNVIDLLNTNNPMIFELLERCYEINSKNLGLIEITLYVFKQIKIKDKKEHIKQRIAILYEDFNKIIKLSKDQETDLIHEIFISFYHLILEFSLENQLLDLIPKLYPISKFSLENLKILLHTEISIPHNHTKIKISIINESYKRNILTVELFDKFIITSTFFGPISFYSFLSEVSLFIDIQEFISDFSKNIINTQSLLLKATGHYEIYEKLKNIYLGRNL</sequence>
<comment type="caution">
    <text evidence="1">The sequence shown here is derived from an EMBL/GenBank/DDBJ whole genome shotgun (WGS) entry which is preliminary data.</text>
</comment>
<name>A0A4Q9LNG8_9MICR</name>
<evidence type="ECO:0000313" key="1">
    <source>
        <dbReference type="EMBL" id="TBU09496.1"/>
    </source>
</evidence>
<evidence type="ECO:0000313" key="2">
    <source>
        <dbReference type="Proteomes" id="UP000291404"/>
    </source>
</evidence>
<gene>
    <name evidence="1" type="ORF">CWI36_0024p0030</name>
</gene>